<dbReference type="Proteomes" id="UP000269198">
    <property type="component" value="Unassembled WGS sequence"/>
</dbReference>
<reference evidence="2 3" key="1">
    <citation type="submission" date="2018-11" db="EMBL/GenBank/DDBJ databases">
        <title>The genome draft of YIM 96095.</title>
        <authorList>
            <person name="Tang S.-K."/>
            <person name="Chunyu W.-X."/>
            <person name="Feng Y.-Z."/>
        </authorList>
    </citation>
    <scope>NUCLEOTIDE SEQUENCE [LARGE SCALE GENOMIC DNA]</scope>
    <source>
        <strain evidence="2 3">YIM 96095</strain>
    </source>
</reference>
<name>A0A3N0E625_9ACTN</name>
<sequence>MGGSGTAAADEQEAPEQREQAQESSQEAAQERAQNDAADSEESRGDAREESTTVKYGPWTIPAADDGHEDEEGADAAGGLPGWPGNGDDEGDGHAHHGQEGGIEFNVDKPCEDCFITGFTPKMTYADDGTDAHVNEGPMLHHYVIFNSGARDAVCPGSERKLSSGNERVPSDLPEGYGIKIDERERWSLNYDLMNMDPAEAKDVNIEIDFTYVPASKAGDMKPLTPLWLDVGGCFGSEYDAPEGDSTESATWTSDVSGDLVYARGHLHHAGHSLWAENTTRGTELCHIEAEEGGSPEFIDMEGHGQISDMPPCSGDLGRIEEGDVLETSARYVIEGHSHDDVMGIMIGYLAED</sequence>
<feature type="compositionally biased region" description="Basic and acidic residues" evidence="1">
    <location>
        <begin position="41"/>
        <end position="52"/>
    </location>
</feature>
<evidence type="ECO:0000256" key="1">
    <source>
        <dbReference type="SAM" id="MobiDB-lite"/>
    </source>
</evidence>
<dbReference type="AlphaFoldDB" id="A0A3N0E625"/>
<organism evidence="2 3">
    <name type="scientific">Halostreptopolyspora alba</name>
    <dbReference type="NCBI Taxonomy" id="2487137"/>
    <lineage>
        <taxon>Bacteria</taxon>
        <taxon>Bacillati</taxon>
        <taxon>Actinomycetota</taxon>
        <taxon>Actinomycetes</taxon>
        <taxon>Streptosporangiales</taxon>
        <taxon>Nocardiopsidaceae</taxon>
        <taxon>Halostreptopolyspora</taxon>
    </lineage>
</organism>
<gene>
    <name evidence="2" type="ORF">EFW17_16245</name>
</gene>
<keyword evidence="3" id="KW-1185">Reference proteome</keyword>
<accession>A0A3N0E625</accession>
<feature type="region of interest" description="Disordered" evidence="1">
    <location>
        <begin position="157"/>
        <end position="176"/>
    </location>
</feature>
<evidence type="ECO:0000313" key="3">
    <source>
        <dbReference type="Proteomes" id="UP000269198"/>
    </source>
</evidence>
<protein>
    <submittedName>
        <fullName evidence="2">Uncharacterized protein</fullName>
    </submittedName>
</protein>
<dbReference type="EMBL" id="RJMB01000017">
    <property type="protein sequence ID" value="RNL83292.1"/>
    <property type="molecule type" value="Genomic_DNA"/>
</dbReference>
<feature type="region of interest" description="Disordered" evidence="1">
    <location>
        <begin position="1"/>
        <end position="104"/>
    </location>
</feature>
<comment type="caution">
    <text evidence="2">The sequence shown here is derived from an EMBL/GenBank/DDBJ whole genome shotgun (WGS) entry which is preliminary data.</text>
</comment>
<proteinExistence type="predicted"/>
<evidence type="ECO:0000313" key="2">
    <source>
        <dbReference type="EMBL" id="RNL83292.1"/>
    </source>
</evidence>